<organism evidence="3 4">
    <name type="scientific">Orchesella dallaii</name>
    <dbReference type="NCBI Taxonomy" id="48710"/>
    <lineage>
        <taxon>Eukaryota</taxon>
        <taxon>Metazoa</taxon>
        <taxon>Ecdysozoa</taxon>
        <taxon>Arthropoda</taxon>
        <taxon>Hexapoda</taxon>
        <taxon>Collembola</taxon>
        <taxon>Entomobryomorpha</taxon>
        <taxon>Entomobryoidea</taxon>
        <taxon>Orchesellidae</taxon>
        <taxon>Orchesellinae</taxon>
        <taxon>Orchesella</taxon>
    </lineage>
</organism>
<accession>A0ABP1QVD4</accession>
<evidence type="ECO:0000259" key="2">
    <source>
        <dbReference type="PROSITE" id="PS50004"/>
    </source>
</evidence>
<keyword evidence="4" id="KW-1185">Reference proteome</keyword>
<sequence>MIRKGSNSISSAAIAMILICLKCTFANTNVAFRLSARNLPAYDPFGGYPDPYVTLTYQNPPNPPLDFGETSKLVDNPNPDWPDLFNVIYTNGSSQRLILDVYDEDVDSDDMMGSVTIYLEEIVTTFGGELEKDILLNNSTLMGQIRVFANVTNDFK</sequence>
<feature type="signal peptide" evidence="1">
    <location>
        <begin position="1"/>
        <end position="26"/>
    </location>
</feature>
<feature type="domain" description="C2" evidence="2">
    <location>
        <begin position="10"/>
        <end position="132"/>
    </location>
</feature>
<dbReference type="InterPro" id="IPR035892">
    <property type="entry name" value="C2_domain_sf"/>
</dbReference>
<proteinExistence type="predicted"/>
<reference evidence="3 4" key="1">
    <citation type="submission" date="2024-08" db="EMBL/GenBank/DDBJ databases">
        <authorList>
            <person name="Cucini C."/>
            <person name="Frati F."/>
        </authorList>
    </citation>
    <scope>NUCLEOTIDE SEQUENCE [LARGE SCALE GENOMIC DNA]</scope>
</reference>
<dbReference type="Proteomes" id="UP001642540">
    <property type="component" value="Unassembled WGS sequence"/>
</dbReference>
<dbReference type="EMBL" id="CAXLJM020000045">
    <property type="protein sequence ID" value="CAL8110420.1"/>
    <property type="molecule type" value="Genomic_DNA"/>
</dbReference>
<dbReference type="SUPFAM" id="SSF49562">
    <property type="entry name" value="C2 domain (Calcium/lipid-binding domain, CaLB)"/>
    <property type="match status" value="1"/>
</dbReference>
<gene>
    <name evidence="3" type="ORF">ODALV1_LOCUS14232</name>
</gene>
<dbReference type="Pfam" id="PF00168">
    <property type="entry name" value="C2"/>
    <property type="match status" value="1"/>
</dbReference>
<feature type="chain" id="PRO_5046027349" description="C2 domain-containing protein" evidence="1">
    <location>
        <begin position="27"/>
        <end position="156"/>
    </location>
</feature>
<evidence type="ECO:0000313" key="3">
    <source>
        <dbReference type="EMBL" id="CAL8110420.1"/>
    </source>
</evidence>
<dbReference type="SMART" id="SM00239">
    <property type="entry name" value="C2"/>
    <property type="match status" value="1"/>
</dbReference>
<dbReference type="PANTHER" id="PTHR47800">
    <property type="entry name" value="C2 DOMAIN-CONTAINING PROTEIN"/>
    <property type="match status" value="1"/>
</dbReference>
<dbReference type="Gene3D" id="2.60.40.150">
    <property type="entry name" value="C2 domain"/>
    <property type="match status" value="1"/>
</dbReference>
<name>A0ABP1QVD4_9HEXA</name>
<evidence type="ECO:0000256" key="1">
    <source>
        <dbReference type="SAM" id="SignalP"/>
    </source>
</evidence>
<comment type="caution">
    <text evidence="3">The sequence shown here is derived from an EMBL/GenBank/DDBJ whole genome shotgun (WGS) entry which is preliminary data.</text>
</comment>
<dbReference type="PROSITE" id="PS50004">
    <property type="entry name" value="C2"/>
    <property type="match status" value="1"/>
</dbReference>
<evidence type="ECO:0000313" key="4">
    <source>
        <dbReference type="Proteomes" id="UP001642540"/>
    </source>
</evidence>
<keyword evidence="1" id="KW-0732">Signal</keyword>
<dbReference type="InterPro" id="IPR000008">
    <property type="entry name" value="C2_dom"/>
</dbReference>
<dbReference type="CDD" id="cd00030">
    <property type="entry name" value="C2"/>
    <property type="match status" value="1"/>
</dbReference>
<dbReference type="PANTHER" id="PTHR47800:SF5">
    <property type="entry name" value="FER-1-LIKE PROTEIN 6"/>
    <property type="match status" value="1"/>
</dbReference>
<protein>
    <recommendedName>
        <fullName evidence="2">C2 domain-containing protein</fullName>
    </recommendedName>
</protein>